<dbReference type="Pfam" id="PF13369">
    <property type="entry name" value="Transglut_core2"/>
    <property type="match status" value="1"/>
</dbReference>
<organism evidence="3">
    <name type="scientific">freshwater metagenome</name>
    <dbReference type="NCBI Taxonomy" id="449393"/>
    <lineage>
        <taxon>unclassified sequences</taxon>
        <taxon>metagenomes</taxon>
        <taxon>ecological metagenomes</taxon>
    </lineage>
</organism>
<gene>
    <name evidence="3" type="ORF">UFOPK2656_01007</name>
    <name evidence="4" type="ORF">UFOPK3099_02831</name>
    <name evidence="5" type="ORF">UFOPK3267_03032</name>
    <name evidence="6" type="ORF">UFOPK3651_01617</name>
    <name evidence="7" type="ORF">UFOPK3931_03481</name>
    <name evidence="2" type="ORF">UFOPK4189_03370</name>
</gene>
<dbReference type="InterPro" id="IPR032698">
    <property type="entry name" value="SirB1_N"/>
</dbReference>
<dbReference type="PANTHER" id="PTHR31350:SF21">
    <property type="entry name" value="F-BOX ONLY PROTEIN 21"/>
    <property type="match status" value="1"/>
</dbReference>
<dbReference type="EMBL" id="CAFBIY010000269">
    <property type="protein sequence ID" value="CAB4853500.1"/>
    <property type="molecule type" value="Genomic_DNA"/>
</dbReference>
<evidence type="ECO:0000313" key="6">
    <source>
        <dbReference type="EMBL" id="CAB4933094.1"/>
    </source>
</evidence>
<evidence type="ECO:0000313" key="2">
    <source>
        <dbReference type="EMBL" id="CAB4365628.1"/>
    </source>
</evidence>
<reference evidence="3" key="1">
    <citation type="submission" date="2020-05" db="EMBL/GenBank/DDBJ databases">
        <authorList>
            <person name="Chiriac C."/>
            <person name="Salcher M."/>
            <person name="Ghai R."/>
            <person name="Kavagutti S V."/>
        </authorList>
    </citation>
    <scope>NUCLEOTIDE SEQUENCE</scope>
</reference>
<dbReference type="EMBL" id="CAEZYF010000005">
    <property type="protein sequence ID" value="CAB4716521.1"/>
    <property type="molecule type" value="Genomic_DNA"/>
</dbReference>
<proteinExistence type="predicted"/>
<evidence type="ECO:0000313" key="5">
    <source>
        <dbReference type="EMBL" id="CAB4853500.1"/>
    </source>
</evidence>
<dbReference type="EMBL" id="CAFAAV010000324">
    <property type="protein sequence ID" value="CAB4835619.1"/>
    <property type="molecule type" value="Genomic_DNA"/>
</dbReference>
<evidence type="ECO:0000259" key="1">
    <source>
        <dbReference type="Pfam" id="PF13369"/>
    </source>
</evidence>
<evidence type="ECO:0000313" key="7">
    <source>
        <dbReference type="EMBL" id="CAB5023101.1"/>
    </source>
</evidence>
<evidence type="ECO:0000313" key="4">
    <source>
        <dbReference type="EMBL" id="CAB4835619.1"/>
    </source>
</evidence>
<name>A0A6J6QXF9_9ZZZZ</name>
<dbReference type="AlphaFoldDB" id="A0A6J6QXF9"/>
<protein>
    <submittedName>
        <fullName evidence="3">Unannotated protein</fullName>
    </submittedName>
</protein>
<dbReference type="EMBL" id="CAFBMT010000007">
    <property type="protein sequence ID" value="CAB4933094.1"/>
    <property type="molecule type" value="Genomic_DNA"/>
</dbReference>
<dbReference type="PANTHER" id="PTHR31350">
    <property type="entry name" value="SI:DKEY-261L7.2"/>
    <property type="match status" value="1"/>
</dbReference>
<sequence>MESADRFIQLVNRPAAEAHLDLMAALIGAAFEPSADPPSVILDLDRLAEECAPNFDSVMTTLFASGRLRGNLGDYGDPRNSYLHQVLQRGIGIPITLSVCAIEVGRRLDLDIKGVGLPGHFLVACDGRYGDPFHSGKVLEHDEVEPAWRRSTGLRDPFDPRLLHPTSSRSILLRILNNLKATLVAMDDPVPLRVLARLRGAFPELASEQKEHARWVRHWN</sequence>
<feature type="domain" description="Protein SirB1 N-terminal" evidence="1">
    <location>
        <begin position="54"/>
        <end position="177"/>
    </location>
</feature>
<evidence type="ECO:0000313" key="3">
    <source>
        <dbReference type="EMBL" id="CAB4716521.1"/>
    </source>
</evidence>
<dbReference type="EMBL" id="CAESGF010000038">
    <property type="protein sequence ID" value="CAB4365628.1"/>
    <property type="molecule type" value="Genomic_DNA"/>
</dbReference>
<accession>A0A6J6QXF9</accession>
<dbReference type="EMBL" id="CAFBOL010000191">
    <property type="protein sequence ID" value="CAB5023101.1"/>
    <property type="molecule type" value="Genomic_DNA"/>
</dbReference>